<dbReference type="Proteomes" id="UP001178148">
    <property type="component" value="Unassembled WGS sequence"/>
</dbReference>
<keyword evidence="4 6" id="KW-0378">Hydrolase</keyword>
<dbReference type="AlphaFoldDB" id="A0AA90NL35"/>
<feature type="domain" description="HRDC" evidence="7">
    <location>
        <begin position="212"/>
        <end position="292"/>
    </location>
</feature>
<proteinExistence type="inferred from homology"/>
<dbReference type="CDD" id="cd06142">
    <property type="entry name" value="RNaseD_exo"/>
    <property type="match status" value="1"/>
</dbReference>
<evidence type="ECO:0000313" key="8">
    <source>
        <dbReference type="EMBL" id="MDP0588698.1"/>
    </source>
</evidence>
<reference evidence="8 9" key="1">
    <citation type="journal article" date="2023" name="bioRxiv">
        <title>An intranuclear bacterial parasite of deep-sea mussels expresses apoptosis inhibitors acquired from its host.</title>
        <authorList>
            <person name="Gonzalez Porras M.A."/>
            <person name="Assie A."/>
            <person name="Tietjen M."/>
            <person name="Violette M."/>
            <person name="Kleiner M."/>
            <person name="Gruber-Vodicka H."/>
            <person name="Dubilier N."/>
            <person name="Leisch N."/>
        </authorList>
    </citation>
    <scope>NUCLEOTIDE SEQUENCE [LARGE SCALE GENOMIC DNA]</scope>
    <source>
        <strain evidence="8">IAP13</strain>
    </source>
</reference>
<comment type="caution">
    <text evidence="8">The sequence shown here is derived from an EMBL/GenBank/DDBJ whole genome shotgun (WGS) entry which is preliminary data.</text>
</comment>
<keyword evidence="3 6" id="KW-0540">Nuclease</keyword>
<keyword evidence="5 6" id="KW-0269">Exonuclease</keyword>
<dbReference type="InterPro" id="IPR006292">
    <property type="entry name" value="RNase_D"/>
</dbReference>
<dbReference type="InterPro" id="IPR010997">
    <property type="entry name" value="HRDC-like_sf"/>
</dbReference>
<dbReference type="SUPFAM" id="SSF47819">
    <property type="entry name" value="HRDC-like"/>
    <property type="match status" value="2"/>
</dbReference>
<comment type="catalytic activity">
    <reaction evidence="6">
        <text>Exonucleolytic cleavage that removes extra residues from the 3'-terminus of tRNA to produce 5'-mononucleotides.</text>
        <dbReference type="EC" id="3.1.13.5"/>
    </reaction>
</comment>
<dbReference type="GO" id="GO:0042780">
    <property type="term" value="P:tRNA 3'-end processing"/>
    <property type="evidence" value="ECO:0007669"/>
    <property type="project" value="UniProtKB-UniRule"/>
</dbReference>
<dbReference type="InterPro" id="IPR002121">
    <property type="entry name" value="HRDC_dom"/>
</dbReference>
<protein>
    <recommendedName>
        <fullName evidence="6">Ribonuclease D</fullName>
        <shortName evidence="6">RNase D</shortName>
        <ecNumber evidence="6">3.1.13.5</ecNumber>
    </recommendedName>
</protein>
<dbReference type="Pfam" id="PF00570">
    <property type="entry name" value="HRDC"/>
    <property type="match status" value="1"/>
</dbReference>
<comment type="similarity">
    <text evidence="6">Belongs to the RNase D family.</text>
</comment>
<evidence type="ECO:0000313" key="9">
    <source>
        <dbReference type="Proteomes" id="UP001178148"/>
    </source>
</evidence>
<dbReference type="PANTHER" id="PTHR47649:SF1">
    <property type="entry name" value="RIBONUCLEASE D"/>
    <property type="match status" value="1"/>
</dbReference>
<dbReference type="EMBL" id="JASXSV010000006">
    <property type="protein sequence ID" value="MDP0588698.1"/>
    <property type="molecule type" value="Genomic_DNA"/>
</dbReference>
<sequence>MPSSHPLWINSNSTLASHCLQWLTLERVAIDTEFIRTDTYYPLPGLIQLNTGTQVFLIDPIPITHWQPFFELLQKPAIIKILHSCSEDLEVLQHLTGGTPKPLFDTQLAAAYVGIGYSLSYQKLVKKLLDIELPKDETRSNWRQRPLTASQERYATLDVVHLLQIHSILEKVLERKSVKDWVTEDCDSLKSNISKNDPDNDWKAIKRTWQLRPQQLAVLKALFIFREEQSRKRNLPRNWVVPKSSLWSIARYQPDNLQALAEVQGMKPSIVQKDGENLLSVIQAAAHTPAAQHPKSLPGPLPKRAMEYRKVIKEFIAQQAILLDVPVEILLPSKAITPILHNWINMGQFELPDSLKGWRREVIGKPLIQHLNNLMLIKSSN</sequence>
<keyword evidence="9" id="KW-1185">Reference proteome</keyword>
<evidence type="ECO:0000256" key="3">
    <source>
        <dbReference type="ARBA" id="ARBA00022722"/>
    </source>
</evidence>
<keyword evidence="1 6" id="KW-0963">Cytoplasm</keyword>
<keyword evidence="2 6" id="KW-0819">tRNA processing</keyword>
<dbReference type="Gene3D" id="3.30.420.10">
    <property type="entry name" value="Ribonuclease H-like superfamily/Ribonuclease H"/>
    <property type="match status" value="1"/>
</dbReference>
<accession>A0AA90NL35</accession>
<comment type="subcellular location">
    <subcellularLocation>
        <location evidence="6">Cytoplasm</location>
    </subcellularLocation>
</comment>
<evidence type="ECO:0000256" key="1">
    <source>
        <dbReference type="ARBA" id="ARBA00022490"/>
    </source>
</evidence>
<dbReference type="HAMAP" id="MF_01899">
    <property type="entry name" value="RNase_D"/>
    <property type="match status" value="1"/>
</dbReference>
<evidence type="ECO:0000256" key="5">
    <source>
        <dbReference type="ARBA" id="ARBA00022839"/>
    </source>
</evidence>
<comment type="cofactor">
    <cofactor evidence="6">
        <name>a divalent metal cation</name>
        <dbReference type="ChEBI" id="CHEBI:60240"/>
    </cofactor>
</comment>
<dbReference type="EC" id="3.1.13.5" evidence="6"/>
<dbReference type="NCBIfam" id="TIGR01388">
    <property type="entry name" value="rnd"/>
    <property type="match status" value="1"/>
</dbReference>
<evidence type="ECO:0000256" key="4">
    <source>
        <dbReference type="ARBA" id="ARBA00022801"/>
    </source>
</evidence>
<dbReference type="InterPro" id="IPR044876">
    <property type="entry name" value="HRDC_dom_sf"/>
</dbReference>
<dbReference type="InterPro" id="IPR036397">
    <property type="entry name" value="RNaseH_sf"/>
</dbReference>
<dbReference type="InterPro" id="IPR012337">
    <property type="entry name" value="RNaseH-like_sf"/>
</dbReference>
<dbReference type="SUPFAM" id="SSF53098">
    <property type="entry name" value="Ribonuclease H-like"/>
    <property type="match status" value="1"/>
</dbReference>
<dbReference type="GO" id="GO:0000166">
    <property type="term" value="F:nucleotide binding"/>
    <property type="evidence" value="ECO:0007669"/>
    <property type="project" value="InterPro"/>
</dbReference>
<comment type="function">
    <text evidence="6">Exonuclease involved in the 3' processing of various precursor tRNAs. Initiates hydrolysis at the 3'-terminus of an RNA molecule and releases 5'-mononucleotides.</text>
</comment>
<dbReference type="GO" id="GO:0008408">
    <property type="term" value="F:3'-5' exonuclease activity"/>
    <property type="evidence" value="ECO:0007669"/>
    <property type="project" value="InterPro"/>
</dbReference>
<dbReference type="Pfam" id="PF01612">
    <property type="entry name" value="DNA_pol_A_exo1"/>
    <property type="match status" value="1"/>
</dbReference>
<gene>
    <name evidence="6 8" type="primary">rnd</name>
    <name evidence="8" type="ORF">QS748_05655</name>
</gene>
<dbReference type="SMART" id="SM00474">
    <property type="entry name" value="35EXOc"/>
    <property type="match status" value="1"/>
</dbReference>
<name>A0AA90NL35_9GAMM</name>
<dbReference type="InterPro" id="IPR051086">
    <property type="entry name" value="RNase_D-like"/>
</dbReference>
<dbReference type="GO" id="GO:0003676">
    <property type="term" value="F:nucleic acid binding"/>
    <property type="evidence" value="ECO:0007669"/>
    <property type="project" value="InterPro"/>
</dbReference>
<dbReference type="GO" id="GO:0033890">
    <property type="term" value="F:ribonuclease D activity"/>
    <property type="evidence" value="ECO:0007669"/>
    <property type="project" value="UniProtKB-UniRule"/>
</dbReference>
<dbReference type="GO" id="GO:0005737">
    <property type="term" value="C:cytoplasm"/>
    <property type="evidence" value="ECO:0007669"/>
    <property type="project" value="UniProtKB-SubCell"/>
</dbReference>
<dbReference type="InterPro" id="IPR002562">
    <property type="entry name" value="3'-5'_exonuclease_dom"/>
</dbReference>
<organism evidence="8 9">
    <name type="scientific">Candidatus Endonucleibacter bathymodioli</name>
    <dbReference type="NCBI Taxonomy" id="539814"/>
    <lineage>
        <taxon>Bacteria</taxon>
        <taxon>Pseudomonadati</taxon>
        <taxon>Pseudomonadota</taxon>
        <taxon>Gammaproteobacteria</taxon>
        <taxon>Oceanospirillales</taxon>
        <taxon>Endozoicomonadaceae</taxon>
        <taxon>Candidatus Endonucleibacter</taxon>
    </lineage>
</organism>
<dbReference type="Gene3D" id="1.10.150.80">
    <property type="entry name" value="HRDC domain"/>
    <property type="match status" value="2"/>
</dbReference>
<dbReference type="PROSITE" id="PS50967">
    <property type="entry name" value="HRDC"/>
    <property type="match status" value="1"/>
</dbReference>
<evidence type="ECO:0000259" key="7">
    <source>
        <dbReference type="PROSITE" id="PS50967"/>
    </source>
</evidence>
<dbReference type="PANTHER" id="PTHR47649">
    <property type="entry name" value="RIBONUCLEASE D"/>
    <property type="match status" value="1"/>
</dbReference>
<evidence type="ECO:0000256" key="6">
    <source>
        <dbReference type="HAMAP-Rule" id="MF_01899"/>
    </source>
</evidence>
<evidence type="ECO:0000256" key="2">
    <source>
        <dbReference type="ARBA" id="ARBA00022694"/>
    </source>
</evidence>
<dbReference type="SMART" id="SM00341">
    <property type="entry name" value="HRDC"/>
    <property type="match status" value="1"/>
</dbReference>